<evidence type="ECO:0000313" key="4">
    <source>
        <dbReference type="EMBL" id="VFK07799.1"/>
    </source>
</evidence>
<proteinExistence type="predicted"/>
<reference evidence="4" key="1">
    <citation type="submission" date="2019-02" db="EMBL/GenBank/DDBJ databases">
        <authorList>
            <person name="Gruber-Vodicka R. H."/>
            <person name="Seah K. B. B."/>
        </authorList>
    </citation>
    <scope>NUCLEOTIDE SEQUENCE</scope>
    <source>
        <strain evidence="2">BECK_BZ163</strain>
        <strain evidence="4">BECK_BZ164</strain>
        <strain evidence="3">BECK_BZ165</strain>
    </source>
</reference>
<keyword evidence="1" id="KW-1133">Transmembrane helix</keyword>
<organism evidence="4">
    <name type="scientific">Candidatus Kentrum sp. FM</name>
    <dbReference type="NCBI Taxonomy" id="2126340"/>
    <lineage>
        <taxon>Bacteria</taxon>
        <taxon>Pseudomonadati</taxon>
        <taxon>Pseudomonadota</taxon>
        <taxon>Gammaproteobacteria</taxon>
        <taxon>Candidatus Kentrum</taxon>
    </lineage>
</organism>
<dbReference type="EMBL" id="CAADFA010000046">
    <property type="protein sequence ID" value="VFJ47558.1"/>
    <property type="molecule type" value="Genomic_DNA"/>
</dbReference>
<evidence type="ECO:0008006" key="5">
    <source>
        <dbReference type="Google" id="ProtNLM"/>
    </source>
</evidence>
<evidence type="ECO:0000313" key="3">
    <source>
        <dbReference type="EMBL" id="VFJ47558.1"/>
    </source>
</evidence>
<keyword evidence="1" id="KW-0812">Transmembrane</keyword>
<evidence type="ECO:0000256" key="1">
    <source>
        <dbReference type="SAM" id="Phobius"/>
    </source>
</evidence>
<dbReference type="EMBL" id="CAADEZ010000046">
    <property type="protein sequence ID" value="VFJ47311.1"/>
    <property type="molecule type" value="Genomic_DNA"/>
</dbReference>
<dbReference type="AlphaFoldDB" id="A0A450VSP6"/>
<evidence type="ECO:0000313" key="2">
    <source>
        <dbReference type="EMBL" id="VFJ47311.1"/>
    </source>
</evidence>
<protein>
    <recommendedName>
        <fullName evidence="5">DUF1640 domain-containing protein</fullName>
    </recommendedName>
</protein>
<gene>
    <name evidence="2" type="ORF">BECKFM1743A_GA0114220_1004610</name>
    <name evidence="4" type="ORF">BECKFM1743B_GA0114221_100512</name>
    <name evidence="3" type="ORF">BECKFM1743C_GA0114222_1004610</name>
</gene>
<sequence>MTAITFDGLKFVQTLQEEGGFDETQAKSVARAFKDAQREADVATRADIQHLEQRMENLIAQTAAETRAEIIKWISGIALAQVFLLAGILAKLVFGD</sequence>
<accession>A0A450VSP6</accession>
<keyword evidence="1" id="KW-0472">Membrane</keyword>
<name>A0A450VSP6_9GAMM</name>
<feature type="transmembrane region" description="Helical" evidence="1">
    <location>
        <begin position="73"/>
        <end position="94"/>
    </location>
</feature>
<dbReference type="EMBL" id="CAADFL010000051">
    <property type="protein sequence ID" value="VFK07799.1"/>
    <property type="molecule type" value="Genomic_DNA"/>
</dbReference>